<dbReference type="SMART" id="SM00530">
    <property type="entry name" value="HTH_XRE"/>
    <property type="match status" value="1"/>
</dbReference>
<dbReference type="Pfam" id="PF01381">
    <property type="entry name" value="HTH_3"/>
    <property type="match status" value="1"/>
</dbReference>
<gene>
    <name evidence="2" type="ORF">EFY87_14155</name>
</gene>
<dbReference type="GO" id="GO:0003677">
    <property type="term" value="F:DNA binding"/>
    <property type="evidence" value="ECO:0007669"/>
    <property type="project" value="InterPro"/>
</dbReference>
<comment type="caution">
    <text evidence="2">The sequence shown here is derived from an EMBL/GenBank/DDBJ whole genome shotgun (WGS) entry which is preliminary data.</text>
</comment>
<dbReference type="PROSITE" id="PS50943">
    <property type="entry name" value="HTH_CROC1"/>
    <property type="match status" value="1"/>
</dbReference>
<evidence type="ECO:0000313" key="3">
    <source>
        <dbReference type="Proteomes" id="UP000271678"/>
    </source>
</evidence>
<feature type="domain" description="HTH cro/C1-type" evidence="1">
    <location>
        <begin position="13"/>
        <end position="68"/>
    </location>
</feature>
<dbReference type="Gene3D" id="1.10.260.40">
    <property type="entry name" value="lambda repressor-like DNA-binding domains"/>
    <property type="match status" value="1"/>
</dbReference>
<name>A0A3M9M686_9MICO</name>
<evidence type="ECO:0000259" key="1">
    <source>
        <dbReference type="PROSITE" id="PS50943"/>
    </source>
</evidence>
<reference evidence="2 3" key="1">
    <citation type="submission" date="2018-11" db="EMBL/GenBank/DDBJ databases">
        <title>Draft genome of Simplicispira Flexivirga sp. BO-16.</title>
        <authorList>
            <person name="Im W.T."/>
        </authorList>
    </citation>
    <scope>NUCLEOTIDE SEQUENCE [LARGE SCALE GENOMIC DNA]</scope>
    <source>
        <strain evidence="2 3">BO-16</strain>
    </source>
</reference>
<dbReference type="InterPro" id="IPR001387">
    <property type="entry name" value="Cro/C1-type_HTH"/>
</dbReference>
<dbReference type="AlphaFoldDB" id="A0A3M9M686"/>
<dbReference type="InterPro" id="IPR010982">
    <property type="entry name" value="Lambda_DNA-bd_dom_sf"/>
</dbReference>
<protein>
    <submittedName>
        <fullName evidence="2">XRE family transcriptional regulator</fullName>
    </submittedName>
</protein>
<evidence type="ECO:0000313" key="2">
    <source>
        <dbReference type="EMBL" id="RNI20717.1"/>
    </source>
</evidence>
<accession>A0A3M9M686</accession>
<dbReference type="RefSeq" id="WP_123272128.1">
    <property type="nucleotide sequence ID" value="NZ_RJJQ01000015.1"/>
</dbReference>
<dbReference type="OrthoDB" id="4629244at2"/>
<dbReference type="EMBL" id="RJJQ01000015">
    <property type="protein sequence ID" value="RNI20717.1"/>
    <property type="molecule type" value="Genomic_DNA"/>
</dbReference>
<organism evidence="2 3">
    <name type="scientific">Flexivirga caeni</name>
    <dbReference type="NCBI Taxonomy" id="2294115"/>
    <lineage>
        <taxon>Bacteria</taxon>
        <taxon>Bacillati</taxon>
        <taxon>Actinomycetota</taxon>
        <taxon>Actinomycetes</taxon>
        <taxon>Micrococcales</taxon>
        <taxon>Dermacoccaceae</taxon>
        <taxon>Flexivirga</taxon>
    </lineage>
</organism>
<keyword evidence="3" id="KW-1185">Reference proteome</keyword>
<dbReference type="CDD" id="cd00093">
    <property type="entry name" value="HTH_XRE"/>
    <property type="match status" value="1"/>
</dbReference>
<proteinExistence type="predicted"/>
<dbReference type="SUPFAM" id="SSF47413">
    <property type="entry name" value="lambda repressor-like DNA-binding domains"/>
    <property type="match status" value="1"/>
</dbReference>
<sequence length="125" mass="13581">MNEIHNETIGQLLRRARERSGLSLRQAAAEAGMGKTQLAAWERDEVDSPELGNLLRLAAVLGIDATEACAAAGYDIAGALPTLQPYFRRKYPELPEAALKQITAITEKYGIDPNHAGPRPGEDEQ</sequence>
<dbReference type="Proteomes" id="UP000271678">
    <property type="component" value="Unassembled WGS sequence"/>
</dbReference>